<evidence type="ECO:0000256" key="7">
    <source>
        <dbReference type="ARBA" id="ARBA00023136"/>
    </source>
</evidence>
<keyword evidence="3" id="KW-0813">Transport</keyword>
<keyword evidence="7 8" id="KW-0472">Membrane</keyword>
<evidence type="ECO:0000256" key="3">
    <source>
        <dbReference type="ARBA" id="ARBA00022448"/>
    </source>
</evidence>
<evidence type="ECO:0000256" key="6">
    <source>
        <dbReference type="ARBA" id="ARBA00022989"/>
    </source>
</evidence>
<name>A0A6V7R6T3_9BACL</name>
<feature type="transmembrane region" description="Helical" evidence="8">
    <location>
        <begin position="298"/>
        <end position="315"/>
    </location>
</feature>
<protein>
    <submittedName>
        <fullName evidence="9">Iron-uptake system permease protein FeuB</fullName>
    </submittedName>
</protein>
<dbReference type="CDD" id="cd06550">
    <property type="entry name" value="TM_ABC_iron-siderophores_like"/>
    <property type="match status" value="1"/>
</dbReference>
<dbReference type="InterPro" id="IPR037294">
    <property type="entry name" value="ABC_BtuC-like"/>
</dbReference>
<evidence type="ECO:0000256" key="2">
    <source>
        <dbReference type="ARBA" id="ARBA00007935"/>
    </source>
</evidence>
<dbReference type="GO" id="GO:0022857">
    <property type="term" value="F:transmembrane transporter activity"/>
    <property type="evidence" value="ECO:0007669"/>
    <property type="project" value="InterPro"/>
</dbReference>
<keyword evidence="5 8" id="KW-0812">Transmembrane</keyword>
<dbReference type="AlphaFoldDB" id="A0A6V7R6T3"/>
<proteinExistence type="inferred from homology"/>
<feature type="transmembrane region" description="Helical" evidence="8">
    <location>
        <begin position="143"/>
        <end position="164"/>
    </location>
</feature>
<keyword evidence="6 8" id="KW-1133">Transmembrane helix</keyword>
<dbReference type="PANTHER" id="PTHR30472:SF58">
    <property type="entry name" value="IRON(3+)-HYDROXAMATE IMPORT SYSTEM PERMEASE PROTEIN FHUB"/>
    <property type="match status" value="1"/>
</dbReference>
<gene>
    <name evidence="9" type="primary">feuB</name>
    <name evidence="9" type="ORF">JEOSCH030_00412</name>
</gene>
<comment type="caution">
    <text evidence="9">The sequence shown here is derived from an EMBL/GenBank/DDBJ whole genome shotgun (WGS) entry which is preliminary data.</text>
</comment>
<feature type="transmembrane region" description="Helical" evidence="8">
    <location>
        <begin position="6"/>
        <end position="27"/>
    </location>
</feature>
<accession>A0A6V7R6T3</accession>
<keyword evidence="4" id="KW-1003">Cell membrane</keyword>
<feature type="transmembrane region" description="Helical" evidence="8">
    <location>
        <begin position="184"/>
        <end position="204"/>
    </location>
</feature>
<organism evidence="9 10">
    <name type="scientific">Phocicoccus schoeneichii</name>
    <dbReference type="NCBI Taxonomy" id="1812261"/>
    <lineage>
        <taxon>Bacteria</taxon>
        <taxon>Bacillati</taxon>
        <taxon>Bacillota</taxon>
        <taxon>Bacilli</taxon>
        <taxon>Bacillales</taxon>
        <taxon>Salinicoccaceae</taxon>
        <taxon>Phocicoccus</taxon>
    </lineage>
</organism>
<comment type="similarity">
    <text evidence="2">Belongs to the binding-protein-dependent transport system permease family. FecCD subfamily.</text>
</comment>
<evidence type="ECO:0000256" key="8">
    <source>
        <dbReference type="SAM" id="Phobius"/>
    </source>
</evidence>
<feature type="transmembrane region" description="Helical" evidence="8">
    <location>
        <begin position="272"/>
        <end position="291"/>
    </location>
</feature>
<dbReference type="InterPro" id="IPR000522">
    <property type="entry name" value="ABC_transptr_permease_BtuC"/>
</dbReference>
<dbReference type="SUPFAM" id="SSF81345">
    <property type="entry name" value="ABC transporter involved in vitamin B12 uptake, BtuC"/>
    <property type="match status" value="1"/>
</dbReference>
<evidence type="ECO:0000256" key="5">
    <source>
        <dbReference type="ARBA" id="ARBA00022692"/>
    </source>
</evidence>
<feature type="transmembrane region" description="Helical" evidence="8">
    <location>
        <begin position="100"/>
        <end position="131"/>
    </location>
</feature>
<dbReference type="RefSeq" id="WP_186085304.1">
    <property type="nucleotide sequence ID" value="NZ_BMDB01000001.1"/>
</dbReference>
<comment type="subcellular location">
    <subcellularLocation>
        <location evidence="1">Cell membrane</location>
        <topology evidence="1">Multi-pass membrane protein</topology>
    </subcellularLocation>
</comment>
<keyword evidence="10" id="KW-1185">Reference proteome</keyword>
<reference evidence="9 10" key="1">
    <citation type="submission" date="2020-07" db="EMBL/GenBank/DDBJ databases">
        <authorList>
            <person name="Criscuolo A."/>
        </authorList>
    </citation>
    <scope>NUCLEOTIDE SEQUENCE [LARGE SCALE GENOMIC DNA]</scope>
    <source>
        <strain evidence="10">CIP 111030</strain>
    </source>
</reference>
<evidence type="ECO:0000256" key="4">
    <source>
        <dbReference type="ARBA" id="ARBA00022475"/>
    </source>
</evidence>
<feature type="transmembrane region" description="Helical" evidence="8">
    <location>
        <begin position="60"/>
        <end position="80"/>
    </location>
</feature>
<dbReference type="Proteomes" id="UP000521032">
    <property type="component" value="Unassembled WGS sequence"/>
</dbReference>
<dbReference type="GO" id="GO:0005886">
    <property type="term" value="C:plasma membrane"/>
    <property type="evidence" value="ECO:0007669"/>
    <property type="project" value="UniProtKB-SubCell"/>
</dbReference>
<evidence type="ECO:0000313" key="10">
    <source>
        <dbReference type="Proteomes" id="UP000521032"/>
    </source>
</evidence>
<evidence type="ECO:0000256" key="1">
    <source>
        <dbReference type="ARBA" id="ARBA00004651"/>
    </source>
</evidence>
<sequence length="323" mass="34831">MNRTYILASALFIGVLASFFLAMMIGVEHYSFQTVLNSLMHPGADDTVTQTLMEIRLPRVLVAFLVGMMISVAGLIMQTVTHNDLSEPSILGINAGANLMIVLVVVLVPTITFVGLVISGFMGGALVGIFILMMTRYNSPVKLVLAGAGISLLLLALTNFIVIANGLGQFAMFFTSGGAAGQTLSNVLMVTPVAIVLILILILMSRELDVLLLSDDVAHSIGQNQRIYKFVSLFIAIMLAAISVALVGNIIFLGMLVPHIVKMIVGHLHKKALIFTAILGGVFFVLADMFARMFSEMPVNAVIAMIGLPFFIYIIRRRGHTYA</sequence>
<dbReference type="PANTHER" id="PTHR30472">
    <property type="entry name" value="FERRIC ENTEROBACTIN TRANSPORT SYSTEM PERMEASE PROTEIN"/>
    <property type="match status" value="1"/>
</dbReference>
<dbReference type="Gene3D" id="1.10.3470.10">
    <property type="entry name" value="ABC transporter involved in vitamin B12 uptake, BtuC"/>
    <property type="match status" value="1"/>
</dbReference>
<dbReference type="GO" id="GO:0033214">
    <property type="term" value="P:siderophore-iron import into cell"/>
    <property type="evidence" value="ECO:0007669"/>
    <property type="project" value="TreeGrafter"/>
</dbReference>
<dbReference type="Pfam" id="PF01032">
    <property type="entry name" value="FecCD"/>
    <property type="match status" value="1"/>
</dbReference>
<evidence type="ECO:0000313" key="9">
    <source>
        <dbReference type="EMBL" id="CAD2072764.1"/>
    </source>
</evidence>
<feature type="transmembrane region" description="Helical" evidence="8">
    <location>
        <begin position="230"/>
        <end position="252"/>
    </location>
</feature>
<dbReference type="EMBL" id="CAJEWE010000006">
    <property type="protein sequence ID" value="CAD2072764.1"/>
    <property type="molecule type" value="Genomic_DNA"/>
</dbReference>